<dbReference type="EMBL" id="FMSV02000429">
    <property type="protein sequence ID" value="SEH06081.1"/>
    <property type="molecule type" value="Genomic_DNA"/>
</dbReference>
<protein>
    <recommendedName>
        <fullName evidence="5">Protein-glutamate methylesterase/protein-glutamine glutaminase</fullName>
        <ecNumber evidence="5">3.1.1.61</ecNumber>
        <ecNumber evidence="5">3.5.1.44</ecNumber>
    </recommendedName>
</protein>
<keyword evidence="3 5" id="KW-0378">Hydrolase</keyword>
<comment type="PTM">
    <text evidence="5">Phosphorylated by CheA. Phosphorylation of the N-terminal regulatory domain activates the methylesterase activity.</text>
</comment>
<evidence type="ECO:0000259" key="8">
    <source>
        <dbReference type="PROSITE" id="PS50110"/>
    </source>
</evidence>
<feature type="active site" evidence="5 6">
    <location>
        <position position="216"/>
    </location>
</feature>
<dbReference type="SMART" id="SM00448">
    <property type="entry name" value="REC"/>
    <property type="match status" value="1"/>
</dbReference>
<accession>A0A1H6F9M4</accession>
<dbReference type="OrthoDB" id="9793421at2"/>
<proteinExistence type="inferred from homology"/>
<keyword evidence="2 5" id="KW-0145">Chemotaxis</keyword>
<evidence type="ECO:0000259" key="9">
    <source>
        <dbReference type="PROSITE" id="PS50122"/>
    </source>
</evidence>
<dbReference type="PANTHER" id="PTHR42872">
    <property type="entry name" value="PROTEIN-GLUTAMATE METHYLESTERASE/PROTEIN-GLUTAMINE GLUTAMINASE"/>
    <property type="match status" value="1"/>
</dbReference>
<dbReference type="SUPFAM" id="SSF52738">
    <property type="entry name" value="Methylesterase CheB, C-terminal domain"/>
    <property type="match status" value="1"/>
</dbReference>
<dbReference type="NCBIfam" id="NF001965">
    <property type="entry name" value="PRK00742.1"/>
    <property type="match status" value="1"/>
</dbReference>
<dbReference type="PANTHER" id="PTHR42872:SF6">
    <property type="entry name" value="PROTEIN-GLUTAMATE METHYLESTERASE_PROTEIN-GLUTAMINE GLUTAMINASE"/>
    <property type="match status" value="1"/>
</dbReference>
<evidence type="ECO:0000313" key="10">
    <source>
        <dbReference type="EMBL" id="SEH06081.1"/>
    </source>
</evidence>
<dbReference type="InterPro" id="IPR011006">
    <property type="entry name" value="CheY-like_superfamily"/>
</dbReference>
<dbReference type="InterPro" id="IPR035909">
    <property type="entry name" value="CheB_C"/>
</dbReference>
<organism evidence="10 11">
    <name type="scientific">Candidatus Venteria ishoeyi</name>
    <dbReference type="NCBI Taxonomy" id="1899563"/>
    <lineage>
        <taxon>Bacteria</taxon>
        <taxon>Pseudomonadati</taxon>
        <taxon>Pseudomonadota</taxon>
        <taxon>Gammaproteobacteria</taxon>
        <taxon>Thiotrichales</taxon>
        <taxon>Thiotrichaceae</taxon>
        <taxon>Venteria</taxon>
    </lineage>
</organism>
<dbReference type="Pfam" id="PF00072">
    <property type="entry name" value="Response_reg"/>
    <property type="match status" value="1"/>
</dbReference>
<evidence type="ECO:0000256" key="5">
    <source>
        <dbReference type="HAMAP-Rule" id="MF_00099"/>
    </source>
</evidence>
<evidence type="ECO:0000256" key="6">
    <source>
        <dbReference type="PROSITE-ProRule" id="PRU00050"/>
    </source>
</evidence>
<evidence type="ECO:0000256" key="3">
    <source>
        <dbReference type="ARBA" id="ARBA00022801"/>
    </source>
</evidence>
<feature type="domain" description="CheB-type methylesterase" evidence="9">
    <location>
        <begin position="201"/>
        <end position="391"/>
    </location>
</feature>
<feature type="active site" evidence="5 6">
    <location>
        <position position="338"/>
    </location>
</feature>
<dbReference type="EC" id="3.1.1.61" evidence="5"/>
<comment type="subcellular location">
    <subcellularLocation>
        <location evidence="5">Cytoplasm</location>
    </subcellularLocation>
</comment>
<keyword evidence="11" id="KW-1185">Reference proteome</keyword>
<comment type="catalytic activity">
    <reaction evidence="5">
        <text>L-glutaminyl-[protein] + H2O = L-glutamyl-[protein] + NH4(+)</text>
        <dbReference type="Rhea" id="RHEA:16441"/>
        <dbReference type="Rhea" id="RHEA-COMP:10207"/>
        <dbReference type="Rhea" id="RHEA-COMP:10208"/>
        <dbReference type="ChEBI" id="CHEBI:15377"/>
        <dbReference type="ChEBI" id="CHEBI:28938"/>
        <dbReference type="ChEBI" id="CHEBI:29973"/>
        <dbReference type="ChEBI" id="CHEBI:30011"/>
        <dbReference type="EC" id="3.5.1.44"/>
    </reaction>
</comment>
<comment type="similarity">
    <text evidence="5">Belongs to the CheB family.</text>
</comment>
<feature type="domain" description="Response regulatory" evidence="8">
    <location>
        <begin position="5"/>
        <end position="122"/>
    </location>
</feature>
<dbReference type="GO" id="GO:0008984">
    <property type="term" value="F:protein-glutamate methylesterase activity"/>
    <property type="evidence" value="ECO:0007669"/>
    <property type="project" value="UniProtKB-UniRule"/>
</dbReference>
<dbReference type="PIRSF" id="PIRSF000876">
    <property type="entry name" value="RR_chemtxs_CheB"/>
    <property type="match status" value="1"/>
</dbReference>
<dbReference type="InterPro" id="IPR008248">
    <property type="entry name" value="CheB-like"/>
</dbReference>
<evidence type="ECO:0000256" key="4">
    <source>
        <dbReference type="ARBA" id="ARBA00048267"/>
    </source>
</evidence>
<dbReference type="CDD" id="cd16432">
    <property type="entry name" value="CheB_Rec"/>
    <property type="match status" value="1"/>
</dbReference>
<name>A0A1H6F9M4_9GAMM</name>
<dbReference type="CDD" id="cd17541">
    <property type="entry name" value="REC_CheB-like"/>
    <property type="match status" value="1"/>
</dbReference>
<keyword evidence="5 7" id="KW-0597">Phosphoprotein</keyword>
<reference evidence="10 11" key="1">
    <citation type="submission" date="2016-10" db="EMBL/GenBank/DDBJ databases">
        <authorList>
            <person name="de Groot N.N."/>
        </authorList>
    </citation>
    <scope>NUCLEOTIDE SEQUENCE [LARGE SCALE GENOMIC DNA]</scope>
    <source>
        <strain evidence="10">MBHS1</strain>
    </source>
</reference>
<dbReference type="GO" id="GO:0050568">
    <property type="term" value="F:protein-glutamine glutaminase activity"/>
    <property type="evidence" value="ECO:0007669"/>
    <property type="project" value="UniProtKB-UniRule"/>
</dbReference>
<dbReference type="RefSeq" id="WP_103919909.1">
    <property type="nucleotide sequence ID" value="NZ_FMSV02000429.1"/>
</dbReference>
<dbReference type="PROSITE" id="PS50110">
    <property type="entry name" value="RESPONSE_REGULATORY"/>
    <property type="match status" value="1"/>
</dbReference>
<dbReference type="AlphaFoldDB" id="A0A1H6F9M4"/>
<dbReference type="GO" id="GO:0005737">
    <property type="term" value="C:cytoplasm"/>
    <property type="evidence" value="ECO:0007669"/>
    <property type="project" value="UniProtKB-SubCell"/>
</dbReference>
<dbReference type="HAMAP" id="MF_00099">
    <property type="entry name" value="CheB_chemtxs"/>
    <property type="match status" value="1"/>
</dbReference>
<evidence type="ECO:0000256" key="7">
    <source>
        <dbReference type="PROSITE-ProRule" id="PRU00169"/>
    </source>
</evidence>
<evidence type="ECO:0000313" key="11">
    <source>
        <dbReference type="Proteomes" id="UP000236724"/>
    </source>
</evidence>
<comment type="function">
    <text evidence="5">Involved in chemotaxis. Part of a chemotaxis signal transduction system that modulates chemotaxis in response to various stimuli. Catalyzes the demethylation of specific methylglutamate residues introduced into the chemoreceptors (methyl-accepting chemotaxis proteins or MCP) by CheR. Also mediates the irreversible deamidation of specific glutamine residues to glutamic acid.</text>
</comment>
<dbReference type="Pfam" id="PF01339">
    <property type="entry name" value="CheB_methylest"/>
    <property type="match status" value="1"/>
</dbReference>
<comment type="catalytic activity">
    <reaction evidence="4 5">
        <text>[protein]-L-glutamate 5-O-methyl ester + H2O = L-glutamyl-[protein] + methanol + H(+)</text>
        <dbReference type="Rhea" id="RHEA:23236"/>
        <dbReference type="Rhea" id="RHEA-COMP:10208"/>
        <dbReference type="Rhea" id="RHEA-COMP:10311"/>
        <dbReference type="ChEBI" id="CHEBI:15377"/>
        <dbReference type="ChEBI" id="CHEBI:15378"/>
        <dbReference type="ChEBI" id="CHEBI:17790"/>
        <dbReference type="ChEBI" id="CHEBI:29973"/>
        <dbReference type="ChEBI" id="CHEBI:82795"/>
        <dbReference type="EC" id="3.1.1.61"/>
    </reaction>
</comment>
<dbReference type="InterPro" id="IPR000673">
    <property type="entry name" value="Sig_transdc_resp-reg_Me-estase"/>
</dbReference>
<dbReference type="Gene3D" id="3.40.50.180">
    <property type="entry name" value="Methylesterase CheB, C-terminal domain"/>
    <property type="match status" value="1"/>
</dbReference>
<evidence type="ECO:0000256" key="1">
    <source>
        <dbReference type="ARBA" id="ARBA00022490"/>
    </source>
</evidence>
<dbReference type="SUPFAM" id="SSF52172">
    <property type="entry name" value="CheY-like"/>
    <property type="match status" value="1"/>
</dbReference>
<dbReference type="GO" id="GO:0006935">
    <property type="term" value="P:chemotaxis"/>
    <property type="evidence" value="ECO:0007669"/>
    <property type="project" value="UniProtKB-UniRule"/>
</dbReference>
<dbReference type="Gene3D" id="3.40.50.2300">
    <property type="match status" value="1"/>
</dbReference>
<dbReference type="PROSITE" id="PS50122">
    <property type="entry name" value="CHEB"/>
    <property type="match status" value="1"/>
</dbReference>
<dbReference type="EC" id="3.5.1.44" evidence="5"/>
<gene>
    <name evidence="10" type="primary">cheB3_1</name>
    <name evidence="5" type="synonym">cheB</name>
    <name evidence="10" type="ORF">MBHS_01936</name>
</gene>
<keyword evidence="1 5" id="KW-0963">Cytoplasm</keyword>
<evidence type="ECO:0000256" key="2">
    <source>
        <dbReference type="ARBA" id="ARBA00022500"/>
    </source>
</evidence>
<dbReference type="GO" id="GO:0000156">
    <property type="term" value="F:phosphorelay response regulator activity"/>
    <property type="evidence" value="ECO:0007669"/>
    <property type="project" value="InterPro"/>
</dbReference>
<comment type="domain">
    <text evidence="5">Contains a C-terminal catalytic domain, and an N-terminal region which modulates catalytic activity.</text>
</comment>
<feature type="modified residue" description="4-aspartylphosphate" evidence="5 7">
    <location>
        <position position="56"/>
    </location>
</feature>
<dbReference type="Proteomes" id="UP000236724">
    <property type="component" value="Unassembled WGS sequence"/>
</dbReference>
<dbReference type="InterPro" id="IPR001789">
    <property type="entry name" value="Sig_transdc_resp-reg_receiver"/>
</dbReference>
<sequence>MKMIHVFIIDDSAVVRQAFTNILNDAPGFNLLGTAANPLIAMRKMQKQWPDVIILDIEMPQMDGLTFLRKLMNERPTPVVMCSSLTQDGASVTVQVLSAGAVDIITKPESGLQDFLYESHRQLLDALRAASQANLKKLKHNRQLLNRPTPAQKVTELMPKPVSAVKPGGMSATKKQSRSIKIKAEPKLSADALLPALAPSLYPSSMSGRIIGIGASTGGTLALELVLRQLPVDMPGILVVQHMSESFTAAFAARLNSICALEIKEAAHMDDVKPGRVLIAPGGQHLLLKYAQGKYFVELKKGPLINRHRPSVDILFRSIAQTAGAMATGLIMTGMGDDGARGLKEMHNAGATTFAQDEASCVVFGMPKEAIKLGGVDKVVALEAVANYLMQERSGV</sequence>
<feature type="active site" evidence="5 6">
    <location>
        <position position="242"/>
    </location>
</feature>
<dbReference type="NCBIfam" id="NF009206">
    <property type="entry name" value="PRK12555.1"/>
    <property type="match status" value="1"/>
</dbReference>